<proteinExistence type="predicted"/>
<reference evidence="2" key="2">
    <citation type="submission" date="2008-05" db="EMBL/GenBank/DDBJ databases">
        <title>Genome sequence of Clostridium botulinum Ba4 strain 657.</title>
        <authorList>
            <person name="Shrivastava S."/>
            <person name="Brown J.L."/>
            <person name="Bruce D."/>
            <person name="Detter C."/>
            <person name="Munk C."/>
            <person name="Smith L.A."/>
            <person name="Smith T.J."/>
            <person name="Sutton G."/>
            <person name="Brettin T.S."/>
        </authorList>
    </citation>
    <scope>NUCLEOTIDE SEQUENCE [LARGE SCALE GENOMIC DNA]</scope>
    <source>
        <strain evidence="2">657 / Type Ba4</strain>
    </source>
</reference>
<dbReference type="AlphaFoldDB" id="A0A3F2ZT28"/>
<dbReference type="Gene3D" id="3.40.630.30">
    <property type="match status" value="1"/>
</dbReference>
<dbReference type="Proteomes" id="UP000002333">
    <property type="component" value="Chromosome"/>
</dbReference>
<reference evidence="1 2" key="1">
    <citation type="journal article" date="2007" name="PLoS ONE">
        <title>Analysis of the neurotoxin complex genes in Clostridium botulinum A1-A4 and B1 strains: BoNT/A3, /Ba4 and /B1 clusters are located within plasmids.</title>
        <authorList>
            <person name="Smith T.J."/>
            <person name="Hill K.K."/>
            <person name="Foley B.T."/>
            <person name="Detter J.C."/>
            <person name="Munk A.C."/>
            <person name="Bruce D.C."/>
            <person name="Doggett N.A."/>
            <person name="Smith L.A."/>
            <person name="Marks J.D."/>
            <person name="Xie G."/>
            <person name="Brettin T.S."/>
        </authorList>
    </citation>
    <scope>NUCLEOTIDE SEQUENCE [LARGE SCALE GENOMIC DNA]</scope>
    <source>
        <strain evidence="2">657 / Type Ba4</strain>
    </source>
</reference>
<name>A0A3F2ZT28_CLOB6</name>
<dbReference type="KEGG" id="cbi:CLJ_B0932"/>
<protein>
    <submittedName>
        <fullName evidence="1">Uncharacterized protein</fullName>
    </submittedName>
</protein>
<dbReference type="SUPFAM" id="SSF55729">
    <property type="entry name" value="Acyl-CoA N-acyltransferases (Nat)"/>
    <property type="match status" value="1"/>
</dbReference>
<gene>
    <name evidence="1" type="ordered locus">CLJ_B0932</name>
</gene>
<organism evidence="1 2">
    <name type="scientific">Clostridium botulinum (strain 657 / Type Ba4)</name>
    <dbReference type="NCBI Taxonomy" id="515621"/>
    <lineage>
        <taxon>Bacteria</taxon>
        <taxon>Bacillati</taxon>
        <taxon>Bacillota</taxon>
        <taxon>Clostridia</taxon>
        <taxon>Eubacteriales</taxon>
        <taxon>Clostridiaceae</taxon>
        <taxon>Clostridium</taxon>
    </lineage>
</organism>
<evidence type="ECO:0000313" key="2">
    <source>
        <dbReference type="Proteomes" id="UP000002333"/>
    </source>
</evidence>
<accession>A0A3F2ZT28</accession>
<evidence type="ECO:0000313" key="1">
    <source>
        <dbReference type="EMBL" id="ACQ52741.1"/>
    </source>
</evidence>
<dbReference type="EMBL" id="CP001083">
    <property type="protein sequence ID" value="ACQ52741.1"/>
    <property type="molecule type" value="Genomic_DNA"/>
</dbReference>
<sequence>MAIINSENVRSVALAKRIGMVQEGYVREARLVDRKLK</sequence>
<dbReference type="InterPro" id="IPR016181">
    <property type="entry name" value="Acyl_CoA_acyltransferase"/>
</dbReference>